<dbReference type="PRINTS" id="PR00364">
    <property type="entry name" value="DISEASERSIST"/>
</dbReference>
<dbReference type="PANTHER" id="PTHR47691">
    <property type="entry name" value="REGULATOR-RELATED"/>
    <property type="match status" value="1"/>
</dbReference>
<feature type="repeat" description="TPR" evidence="1">
    <location>
        <begin position="796"/>
        <end position="829"/>
    </location>
</feature>
<dbReference type="OrthoDB" id="3275754at2"/>
<gene>
    <name evidence="3" type="ORF">CFP75_14170</name>
</gene>
<dbReference type="GO" id="GO:0043531">
    <property type="term" value="F:ADP binding"/>
    <property type="evidence" value="ECO:0007669"/>
    <property type="project" value="InterPro"/>
</dbReference>
<dbReference type="SMART" id="SM00028">
    <property type="entry name" value="TPR"/>
    <property type="match status" value="5"/>
</dbReference>
<evidence type="ECO:0000256" key="1">
    <source>
        <dbReference type="PROSITE-ProRule" id="PRU00339"/>
    </source>
</evidence>
<dbReference type="Gene3D" id="1.25.40.10">
    <property type="entry name" value="Tetratricopeptide repeat domain"/>
    <property type="match status" value="1"/>
</dbReference>
<accession>A0A229RXF5</accession>
<dbReference type="Proteomes" id="UP000215563">
    <property type="component" value="Unassembled WGS sequence"/>
</dbReference>
<keyword evidence="1" id="KW-0802">TPR repeat</keyword>
<dbReference type="InterPro" id="IPR002182">
    <property type="entry name" value="NB-ARC"/>
</dbReference>
<keyword evidence="4" id="KW-1185">Reference proteome</keyword>
<dbReference type="SUPFAM" id="SSF48452">
    <property type="entry name" value="TPR-like"/>
    <property type="match status" value="1"/>
</dbReference>
<sequence>MGSTPRRGVDRMAYSTQPGHRMLLVLDVEGFGAAERQRNPIQEAVRDGLYQVLRWALNAANISWDDCYHEDRGDGVLVLIAPQVPKAPFIESLPQMLIKALLQYNESAPRPEERIRLRMALHAGEIKHDTQGVTGPSIIRAFRLIEAPALKTSLAQSPGVLAFIVSDWFFEEVVQNSSIDDPSRYQPTTVKVKETTTRAWICLPDHPYQRETEQLTEISAPRQLPARSGLFTGRIRELAELTASSIVDAEFKGTTPIMVVSGMGGIGKTWLALEWAHENIDRFPDGQLYVNLRGYDPSGAPVAAEVAIRSFLEALCPSQRDIPVGTDAQAALYRRKVADRRMLILLDNARGGAQVVPLLPQSSSCTVLITTRHQPTELIVAHGARPLSLGTLNDTEARELLAKRLGPHRVDAEPDAVNDLVSYCAGLPLALSIVAAHAAAHHDFPLAALAADLGDASARLDALDGGGLSANLRTVLSLSYQALDAQTAEVFRVLGLAPGPDIGEAAAAVLTNLKPDQARTLLRRLEEAHLLQRYLPTRYRMHDLVRLYAAEWARQDDQALGKLHGLISYYIHAGYAGERMLYPDRKKVEIGDAPMEFELPSFTDDSSILAWFDQEHPCLIAAQTTAERLGWETQVWQLAWTLHGYLWRRGHLHEQRTTWEAGLAAARDLDDATIEGLAHRLLGQAYARSQRLTEALEHLYRGRELAKQTGDTHGEARSYYDLIMVWRQQNNDRLALNHAKEAFRLFEPLDNLVWKAEALDRMGWHQARLGQYDDARSSCEQALALFRDARNRQGQAVTLDTLGYIAHHCGEYDQALDQFHESLELCRDLGATYYEADTLEHLGQSLAALQRRAEARLVWQQALRLNRTQERAADADRVAQQLAELDDESVN</sequence>
<dbReference type="PANTHER" id="PTHR47691:SF3">
    <property type="entry name" value="HTH-TYPE TRANSCRIPTIONAL REGULATOR RV0890C-RELATED"/>
    <property type="match status" value="1"/>
</dbReference>
<dbReference type="Pfam" id="PF13424">
    <property type="entry name" value="TPR_12"/>
    <property type="match status" value="1"/>
</dbReference>
<dbReference type="Gene3D" id="3.30.70.1230">
    <property type="entry name" value="Nucleotide cyclase"/>
    <property type="match status" value="1"/>
</dbReference>
<comment type="caution">
    <text evidence="3">The sequence shown here is derived from an EMBL/GenBank/DDBJ whole genome shotgun (WGS) entry which is preliminary data.</text>
</comment>
<dbReference type="AlphaFoldDB" id="A0A229RXF5"/>
<dbReference type="Gene3D" id="1.10.10.10">
    <property type="entry name" value="Winged helix-like DNA-binding domain superfamily/Winged helix DNA-binding domain"/>
    <property type="match status" value="1"/>
</dbReference>
<dbReference type="EMBL" id="NMQU01000034">
    <property type="protein sequence ID" value="OXM51340.1"/>
    <property type="molecule type" value="Genomic_DNA"/>
</dbReference>
<evidence type="ECO:0000313" key="4">
    <source>
        <dbReference type="Proteomes" id="UP000215563"/>
    </source>
</evidence>
<reference evidence="3 4" key="1">
    <citation type="submission" date="2017-07" db="EMBL/GenBank/DDBJ databases">
        <title>Amycolatopsis alba DSM 44262 Genome sequencing and assembly.</title>
        <authorList>
            <person name="Kaur N."/>
            <person name="Mayilraj S."/>
        </authorList>
    </citation>
    <scope>NUCLEOTIDE SEQUENCE [LARGE SCALE GENOMIC DNA]</scope>
    <source>
        <strain evidence="3 4">DSM 44262</strain>
    </source>
</reference>
<protein>
    <recommendedName>
        <fullName evidence="2">NB-ARC domain-containing protein</fullName>
    </recommendedName>
</protein>
<dbReference type="SUPFAM" id="SSF52540">
    <property type="entry name" value="P-loop containing nucleoside triphosphate hydrolases"/>
    <property type="match status" value="1"/>
</dbReference>
<dbReference type="Pfam" id="PF00931">
    <property type="entry name" value="NB-ARC"/>
    <property type="match status" value="1"/>
</dbReference>
<evidence type="ECO:0000313" key="3">
    <source>
        <dbReference type="EMBL" id="OXM51340.1"/>
    </source>
</evidence>
<dbReference type="InterPro" id="IPR027417">
    <property type="entry name" value="P-loop_NTPase"/>
</dbReference>
<dbReference type="InterPro" id="IPR029787">
    <property type="entry name" value="Nucleotide_cyclase"/>
</dbReference>
<dbReference type="InterPro" id="IPR019734">
    <property type="entry name" value="TPR_rpt"/>
</dbReference>
<dbReference type="Gene3D" id="3.40.50.300">
    <property type="entry name" value="P-loop containing nucleotide triphosphate hydrolases"/>
    <property type="match status" value="1"/>
</dbReference>
<dbReference type="InterPro" id="IPR036388">
    <property type="entry name" value="WH-like_DNA-bd_sf"/>
</dbReference>
<dbReference type="PROSITE" id="PS50005">
    <property type="entry name" value="TPR"/>
    <property type="match status" value="1"/>
</dbReference>
<feature type="domain" description="NB-ARC" evidence="2">
    <location>
        <begin position="255"/>
        <end position="407"/>
    </location>
</feature>
<dbReference type="InterPro" id="IPR011990">
    <property type="entry name" value="TPR-like_helical_dom_sf"/>
</dbReference>
<name>A0A229RXF5_AMYAL</name>
<proteinExistence type="predicted"/>
<organism evidence="3 4">
    <name type="scientific">Amycolatopsis alba DSM 44262</name>
    <dbReference type="NCBI Taxonomy" id="1125972"/>
    <lineage>
        <taxon>Bacteria</taxon>
        <taxon>Bacillati</taxon>
        <taxon>Actinomycetota</taxon>
        <taxon>Actinomycetes</taxon>
        <taxon>Pseudonocardiales</taxon>
        <taxon>Pseudonocardiaceae</taxon>
        <taxon>Amycolatopsis</taxon>
    </lineage>
</organism>
<evidence type="ECO:0000259" key="2">
    <source>
        <dbReference type="Pfam" id="PF00931"/>
    </source>
</evidence>